<dbReference type="Proteomes" id="UP000273786">
    <property type="component" value="Unassembled WGS sequence"/>
</dbReference>
<sequence>MFEAARPQLTRLLKPRLRQAHDHRQIVLLWIGKRQVTPRVKHRSQSLTDVFDKGRSALGSVALRHSVPTGGRDSVARSKVRAGRQAIARYARLGLDGASTSLSFAATGWNGEADFATLSRLG</sequence>
<accession>A0A3P3FSD0</accession>
<dbReference type="RefSeq" id="WP_124999291.1">
    <property type="nucleotide sequence ID" value="NZ_RQXT01000015.1"/>
</dbReference>
<comment type="caution">
    <text evidence="1">The sequence shown here is derived from an EMBL/GenBank/DDBJ whole genome shotgun (WGS) entry which is preliminary data.</text>
</comment>
<evidence type="ECO:0000313" key="1">
    <source>
        <dbReference type="EMBL" id="RRI01516.1"/>
    </source>
</evidence>
<dbReference type="AlphaFoldDB" id="A0A3P3FSD0"/>
<name>A0A3P3FSD0_9HYPH</name>
<protein>
    <submittedName>
        <fullName evidence="1">Uncharacterized protein</fullName>
    </submittedName>
</protein>
<dbReference type="EMBL" id="RQXT01000015">
    <property type="protein sequence ID" value="RRI01516.1"/>
    <property type="molecule type" value="Genomic_DNA"/>
</dbReference>
<gene>
    <name evidence="1" type="ORF">EH240_14580</name>
</gene>
<evidence type="ECO:0000313" key="2">
    <source>
        <dbReference type="Proteomes" id="UP000273786"/>
    </source>
</evidence>
<reference evidence="1 2" key="1">
    <citation type="submission" date="2018-11" db="EMBL/GenBank/DDBJ databases">
        <title>the genome of Mesorhizobium tamadayense DSM 28320.</title>
        <authorList>
            <person name="Gao J."/>
        </authorList>
    </citation>
    <scope>NUCLEOTIDE SEQUENCE [LARGE SCALE GENOMIC DNA]</scope>
    <source>
        <strain evidence="1 2">DSM 28320</strain>
    </source>
</reference>
<proteinExistence type="predicted"/>
<organism evidence="1 2">
    <name type="scientific">Mesorhizobium tamadayense</name>
    <dbReference type="NCBI Taxonomy" id="425306"/>
    <lineage>
        <taxon>Bacteria</taxon>
        <taxon>Pseudomonadati</taxon>
        <taxon>Pseudomonadota</taxon>
        <taxon>Alphaproteobacteria</taxon>
        <taxon>Hyphomicrobiales</taxon>
        <taxon>Phyllobacteriaceae</taxon>
        <taxon>Mesorhizobium</taxon>
    </lineage>
</organism>
<keyword evidence="2" id="KW-1185">Reference proteome</keyword>